<dbReference type="EMBL" id="JACRTJ010000002">
    <property type="protein sequence ID" value="MBC8597783.1"/>
    <property type="molecule type" value="Genomic_DNA"/>
</dbReference>
<evidence type="ECO:0000313" key="3">
    <source>
        <dbReference type="EMBL" id="MBC8597783.1"/>
    </source>
</evidence>
<dbReference type="Gene3D" id="3.30.565.40">
    <property type="entry name" value="Fervidobacterium nodosum Rt17-B1 like"/>
    <property type="match status" value="1"/>
</dbReference>
<name>A0ABR7NNT5_9FIRM</name>
<comment type="caution">
    <text evidence="3">The sequence shown here is derived from an EMBL/GenBank/DDBJ whole genome shotgun (WGS) entry which is preliminary data.</text>
</comment>
<protein>
    <recommendedName>
        <fullName evidence="5">DUF4163 domain-containing protein</fullName>
    </recommendedName>
</protein>
<keyword evidence="2" id="KW-0732">Signal</keyword>
<feature type="signal peptide" evidence="2">
    <location>
        <begin position="1"/>
        <end position="18"/>
    </location>
</feature>
<accession>A0ABR7NNT5</accession>
<evidence type="ECO:0000313" key="4">
    <source>
        <dbReference type="Proteomes" id="UP000647491"/>
    </source>
</evidence>
<gene>
    <name evidence="3" type="ORF">H8708_00795</name>
</gene>
<keyword evidence="4" id="KW-1185">Reference proteome</keyword>
<sequence length="279" mass="30454">MRKQHVLFAALAAAVALSASGCKSREKIDLDTLHTSEAETMASTEASGGDKEKETEKETQKETEKETEETQKGADSSSALSVRSKIATEKQGKTSIEYAVLSNLRDPKMEDAVNALIKEKALQVLTDYQIDPAADTLSVKCTVVSLDKNKAVLTYEGSLMVNGAAHPSDLFYTTTVDLNKGTLQGLSDYADAYTMAGYILSDDCVLKKPADSKEALEYLKTQDLNAMWEILKQCDFTAENLEGFPQSFSYENQGVIYMAVPVPHALGDYVIVSYTPDTK</sequence>
<dbReference type="RefSeq" id="WP_262426669.1">
    <property type="nucleotide sequence ID" value="NZ_JACRTJ010000002.1"/>
</dbReference>
<dbReference type="Proteomes" id="UP000647491">
    <property type="component" value="Unassembled WGS sequence"/>
</dbReference>
<reference evidence="3 4" key="1">
    <citation type="submission" date="2020-08" db="EMBL/GenBank/DDBJ databases">
        <title>Genome public.</title>
        <authorList>
            <person name="Liu C."/>
            <person name="Sun Q."/>
        </authorList>
    </citation>
    <scope>NUCLEOTIDE SEQUENCE [LARGE SCALE GENOMIC DNA]</scope>
    <source>
        <strain evidence="3 4">BX10</strain>
    </source>
</reference>
<organism evidence="3 4">
    <name type="scientific">Enterocloster hominis</name>
    <name type="common">ex Liu et al. 2021</name>
    <dbReference type="NCBI Taxonomy" id="2763663"/>
    <lineage>
        <taxon>Bacteria</taxon>
        <taxon>Bacillati</taxon>
        <taxon>Bacillota</taxon>
        <taxon>Clostridia</taxon>
        <taxon>Lachnospirales</taxon>
        <taxon>Lachnospiraceae</taxon>
        <taxon>Enterocloster</taxon>
    </lineage>
</organism>
<proteinExistence type="predicted"/>
<feature type="region of interest" description="Disordered" evidence="1">
    <location>
        <begin position="33"/>
        <end position="86"/>
    </location>
</feature>
<evidence type="ECO:0000256" key="1">
    <source>
        <dbReference type="SAM" id="MobiDB-lite"/>
    </source>
</evidence>
<dbReference type="PROSITE" id="PS51257">
    <property type="entry name" value="PROKAR_LIPOPROTEIN"/>
    <property type="match status" value="1"/>
</dbReference>
<feature type="chain" id="PRO_5045596697" description="DUF4163 domain-containing protein" evidence="2">
    <location>
        <begin position="19"/>
        <end position="279"/>
    </location>
</feature>
<evidence type="ECO:0000256" key="2">
    <source>
        <dbReference type="SAM" id="SignalP"/>
    </source>
</evidence>
<feature type="compositionally biased region" description="Basic and acidic residues" evidence="1">
    <location>
        <begin position="48"/>
        <end position="72"/>
    </location>
</feature>
<evidence type="ECO:0008006" key="5">
    <source>
        <dbReference type="Google" id="ProtNLM"/>
    </source>
</evidence>